<reference evidence="1 2" key="1">
    <citation type="journal article" date="2016" name="Nat. Commun.">
        <title>Thousands of microbial genomes shed light on interconnected biogeochemical processes in an aquifer system.</title>
        <authorList>
            <person name="Anantharaman K."/>
            <person name="Brown C.T."/>
            <person name="Hug L.A."/>
            <person name="Sharon I."/>
            <person name="Castelle C.J."/>
            <person name="Probst A.J."/>
            <person name="Thomas B.C."/>
            <person name="Singh A."/>
            <person name="Wilkins M.J."/>
            <person name="Karaoz U."/>
            <person name="Brodie E.L."/>
            <person name="Williams K.H."/>
            <person name="Hubbard S.S."/>
            <person name="Banfield J.F."/>
        </authorList>
    </citation>
    <scope>NUCLEOTIDE SEQUENCE [LARGE SCALE GENOMIC DNA]</scope>
</reference>
<comment type="caution">
    <text evidence="1">The sequence shown here is derived from an EMBL/GenBank/DDBJ whole genome shotgun (WGS) entry which is preliminary data.</text>
</comment>
<proteinExistence type="predicted"/>
<dbReference type="PANTHER" id="PTHR43434">
    <property type="entry name" value="PHOSPHOGLYCOLATE PHOSPHATASE"/>
    <property type="match status" value="1"/>
</dbReference>
<dbReference type="PANTHER" id="PTHR43434:SF1">
    <property type="entry name" value="PHOSPHOGLYCOLATE PHOSPHATASE"/>
    <property type="match status" value="1"/>
</dbReference>
<dbReference type="GO" id="GO:0005829">
    <property type="term" value="C:cytosol"/>
    <property type="evidence" value="ECO:0007669"/>
    <property type="project" value="TreeGrafter"/>
</dbReference>
<dbReference type="GO" id="GO:0008967">
    <property type="term" value="F:phosphoglycolate phosphatase activity"/>
    <property type="evidence" value="ECO:0007669"/>
    <property type="project" value="TreeGrafter"/>
</dbReference>
<gene>
    <name evidence="1" type="ORF">A2Z00_03140</name>
</gene>
<dbReference type="STRING" id="1798370.A2Z00_03140"/>
<dbReference type="AlphaFoldDB" id="A0A1F5ZFY7"/>
<dbReference type="Gene3D" id="3.40.50.1000">
    <property type="entry name" value="HAD superfamily/HAD-like"/>
    <property type="match status" value="1"/>
</dbReference>
<dbReference type="Pfam" id="PF00702">
    <property type="entry name" value="Hydrolase"/>
    <property type="match status" value="1"/>
</dbReference>
<dbReference type="InterPro" id="IPR023214">
    <property type="entry name" value="HAD_sf"/>
</dbReference>
<dbReference type="InterPro" id="IPR050155">
    <property type="entry name" value="HAD-like_hydrolase_sf"/>
</dbReference>
<sequence>MNTNEAIYERKETILPQPKAIIFDLDGTLVDVAQFYADVYTGTLVELVRSVKGEEGVKTLWERERLDGKGELTLMAIGIPFRAWAQKLIDAPLGFVTPRPDIVASIRAISARKVIFTGSPVGMAYRVLDRMGFAPRSDFDLIIGWKEPELFPLKWNNSSFVFESVTALFDCDPKEVWSVGDSWETDLEPAKRLGITTIQIRKTIGSPDFRFPDIETLFSTFQTQQP</sequence>
<evidence type="ECO:0008006" key="3">
    <source>
        <dbReference type="Google" id="ProtNLM"/>
    </source>
</evidence>
<evidence type="ECO:0000313" key="2">
    <source>
        <dbReference type="Proteomes" id="UP000177268"/>
    </source>
</evidence>
<dbReference type="Proteomes" id="UP000177268">
    <property type="component" value="Unassembled WGS sequence"/>
</dbReference>
<dbReference type="GO" id="GO:0006281">
    <property type="term" value="P:DNA repair"/>
    <property type="evidence" value="ECO:0007669"/>
    <property type="project" value="TreeGrafter"/>
</dbReference>
<dbReference type="EMBL" id="MFIZ01000029">
    <property type="protein sequence ID" value="OGG11416.1"/>
    <property type="molecule type" value="Genomic_DNA"/>
</dbReference>
<protein>
    <recommendedName>
        <fullName evidence="3">HAD family hydrolase</fullName>
    </recommendedName>
</protein>
<dbReference type="InterPro" id="IPR036412">
    <property type="entry name" value="HAD-like_sf"/>
</dbReference>
<evidence type="ECO:0000313" key="1">
    <source>
        <dbReference type="EMBL" id="OGG11416.1"/>
    </source>
</evidence>
<organism evidence="1 2">
    <name type="scientific">Candidatus Gottesmanbacteria bacterium RBG_13_45_10</name>
    <dbReference type="NCBI Taxonomy" id="1798370"/>
    <lineage>
        <taxon>Bacteria</taxon>
        <taxon>Candidatus Gottesmaniibacteriota</taxon>
    </lineage>
</organism>
<dbReference type="SUPFAM" id="SSF56784">
    <property type="entry name" value="HAD-like"/>
    <property type="match status" value="1"/>
</dbReference>
<name>A0A1F5ZFY7_9BACT</name>
<accession>A0A1F5ZFY7</accession>